<evidence type="ECO:0000256" key="8">
    <source>
        <dbReference type="SAM" id="Phobius"/>
    </source>
</evidence>
<comment type="similarity">
    <text evidence="2">Belongs to the polysaccharide synthase family.</text>
</comment>
<dbReference type="PANTHER" id="PTHR30250:SF10">
    <property type="entry name" value="LIPOPOLYSACCHARIDE BIOSYNTHESIS PROTEIN WZXC"/>
    <property type="match status" value="1"/>
</dbReference>
<feature type="transmembrane region" description="Helical" evidence="8">
    <location>
        <begin position="461"/>
        <end position="478"/>
    </location>
</feature>
<evidence type="ECO:0000313" key="10">
    <source>
        <dbReference type="Proteomes" id="UP000696413"/>
    </source>
</evidence>
<accession>A0ABS6HM29</accession>
<keyword evidence="6 8" id="KW-0472">Membrane</keyword>
<feature type="transmembrane region" description="Helical" evidence="8">
    <location>
        <begin position="263"/>
        <end position="286"/>
    </location>
</feature>
<feature type="transmembrane region" description="Helical" evidence="8">
    <location>
        <begin position="99"/>
        <end position="119"/>
    </location>
</feature>
<reference evidence="9 10" key="1">
    <citation type="submission" date="2021-05" db="EMBL/GenBank/DDBJ databases">
        <title>Draft Genome Sequences of Clinical Respiratory Isolates of Mycobacterium goodii Recovered in Ireland.</title>
        <authorList>
            <person name="Flanagan P.R."/>
            <person name="Mok S."/>
            <person name="Roycroft E."/>
            <person name="Rogers T.R."/>
            <person name="Fitzgibbon M."/>
        </authorList>
    </citation>
    <scope>NUCLEOTIDE SEQUENCE [LARGE SCALE GENOMIC DNA]</scope>
    <source>
        <strain evidence="9 10">14IE55</strain>
    </source>
</reference>
<feature type="transmembrane region" description="Helical" evidence="8">
    <location>
        <begin position="131"/>
        <end position="151"/>
    </location>
</feature>
<name>A0ABS6HM29_MYCGD</name>
<feature type="transmembrane region" description="Helical" evidence="8">
    <location>
        <begin position="227"/>
        <end position="251"/>
    </location>
</feature>
<feature type="transmembrane region" description="Helical" evidence="8">
    <location>
        <begin position="427"/>
        <end position="449"/>
    </location>
</feature>
<proteinExistence type="inferred from homology"/>
<keyword evidence="3" id="KW-1003">Cell membrane</keyword>
<dbReference type="Pfam" id="PF13440">
    <property type="entry name" value="Polysacc_synt_3"/>
    <property type="match status" value="1"/>
</dbReference>
<feature type="transmembrane region" description="Helical" evidence="8">
    <location>
        <begin position="163"/>
        <end position="187"/>
    </location>
</feature>
<feature type="region of interest" description="Disordered" evidence="7">
    <location>
        <begin position="1"/>
        <end position="20"/>
    </location>
</feature>
<comment type="subcellular location">
    <subcellularLocation>
        <location evidence="1">Cell membrane</location>
        <topology evidence="1">Multi-pass membrane protein</topology>
    </subcellularLocation>
</comment>
<evidence type="ECO:0000256" key="4">
    <source>
        <dbReference type="ARBA" id="ARBA00022692"/>
    </source>
</evidence>
<feature type="transmembrane region" description="Helical" evidence="8">
    <location>
        <begin position="193"/>
        <end position="215"/>
    </location>
</feature>
<keyword evidence="10" id="KW-1185">Reference proteome</keyword>
<keyword evidence="4 8" id="KW-0812">Transmembrane</keyword>
<feature type="transmembrane region" description="Helical" evidence="8">
    <location>
        <begin position="30"/>
        <end position="57"/>
    </location>
</feature>
<evidence type="ECO:0000256" key="2">
    <source>
        <dbReference type="ARBA" id="ARBA00007430"/>
    </source>
</evidence>
<evidence type="ECO:0000313" key="9">
    <source>
        <dbReference type="EMBL" id="MBU8823756.1"/>
    </source>
</evidence>
<dbReference type="EMBL" id="JAHBOM010000008">
    <property type="protein sequence ID" value="MBU8823756.1"/>
    <property type="molecule type" value="Genomic_DNA"/>
</dbReference>
<feature type="transmembrane region" description="Helical" evidence="8">
    <location>
        <begin position="342"/>
        <end position="361"/>
    </location>
</feature>
<evidence type="ECO:0000256" key="7">
    <source>
        <dbReference type="SAM" id="MobiDB-lite"/>
    </source>
</evidence>
<evidence type="ECO:0000256" key="6">
    <source>
        <dbReference type="ARBA" id="ARBA00023136"/>
    </source>
</evidence>
<evidence type="ECO:0000256" key="1">
    <source>
        <dbReference type="ARBA" id="ARBA00004651"/>
    </source>
</evidence>
<dbReference type="Proteomes" id="UP000696413">
    <property type="component" value="Unassembled WGS sequence"/>
</dbReference>
<feature type="transmembrane region" description="Helical" evidence="8">
    <location>
        <begin position="399"/>
        <end position="420"/>
    </location>
</feature>
<feature type="transmembrane region" description="Helical" evidence="8">
    <location>
        <begin position="373"/>
        <end position="393"/>
    </location>
</feature>
<dbReference type="RefSeq" id="WP_214389567.1">
    <property type="nucleotide sequence ID" value="NZ_JAHBOK010000039.1"/>
</dbReference>
<dbReference type="PANTHER" id="PTHR30250">
    <property type="entry name" value="PST FAMILY PREDICTED COLANIC ACID TRANSPORTER"/>
    <property type="match status" value="1"/>
</dbReference>
<sequence length="515" mass="53582">MTTEERQGLPEVQSVGREQNTSLSHKVRRAAMWTGASTIVLRLSNILVMAVVARIIAPEELGVYAIAITVQGFIVCLASWGVTAAIARSDLDADRIGPTVVTIAVCSSFVLAGSMTLAAGPVAGALGVPEAAGPIRILAIALVLQGIFAIPGAQIHRELRQEVIFRASAFAIVAESTALLILVNVMSGADAFAWSRVIGGLTIGVVIVSALDRLYLPGWQSRYVGPLLRFGIPAALGTLLSQLVLNVDFVIIGRELTAVDLGFYMLAFNICTWPTAVLGAVMDQVVVPAFSGVRRDGGDLRSAVFRAVRAVAFVACPIGAMTLAFSASLIETVYGTKWLPAAPVLSVLALYGVLFVVVSLFNNMMIAAGKTVVMFAVQAAALVALVPVLIIGIRLGGLVGVGIGHILVVMFVTLPAYVIAMRATAHAGLVVIVRAFSRPAMAAVVAAVVARGVTEALSSPVVKLVVGGATALIVYAAAAGPQLLQLLPGNLADSRMLGLATTWPSSLAKHIRKSE</sequence>
<organism evidence="9 10">
    <name type="scientific">Mycolicibacterium goodii</name>
    <name type="common">Mycobacterium goodii</name>
    <dbReference type="NCBI Taxonomy" id="134601"/>
    <lineage>
        <taxon>Bacteria</taxon>
        <taxon>Bacillati</taxon>
        <taxon>Actinomycetota</taxon>
        <taxon>Actinomycetes</taxon>
        <taxon>Mycobacteriales</taxon>
        <taxon>Mycobacteriaceae</taxon>
        <taxon>Mycolicibacterium</taxon>
    </lineage>
</organism>
<comment type="caution">
    <text evidence="9">The sequence shown here is derived from an EMBL/GenBank/DDBJ whole genome shotgun (WGS) entry which is preliminary data.</text>
</comment>
<protein>
    <submittedName>
        <fullName evidence="9">Oligosaccharide flippase family protein</fullName>
    </submittedName>
</protein>
<dbReference type="InterPro" id="IPR050833">
    <property type="entry name" value="Poly_Biosynth_Transport"/>
</dbReference>
<evidence type="ECO:0000256" key="3">
    <source>
        <dbReference type="ARBA" id="ARBA00022475"/>
    </source>
</evidence>
<feature type="transmembrane region" description="Helical" evidence="8">
    <location>
        <begin position="307"/>
        <end position="330"/>
    </location>
</feature>
<gene>
    <name evidence="9" type="ORF">KL859_12865</name>
</gene>
<feature type="transmembrane region" description="Helical" evidence="8">
    <location>
        <begin position="63"/>
        <end position="87"/>
    </location>
</feature>
<keyword evidence="5 8" id="KW-1133">Transmembrane helix</keyword>
<evidence type="ECO:0000256" key="5">
    <source>
        <dbReference type="ARBA" id="ARBA00022989"/>
    </source>
</evidence>